<keyword evidence="3" id="KW-0677">Repeat</keyword>
<feature type="DNA-binding region" description="Homeobox" evidence="5">
    <location>
        <begin position="147"/>
        <end position="206"/>
    </location>
</feature>
<dbReference type="STRING" id="102285.A0A0R3T1S8"/>
<keyword evidence="4" id="KW-0862">Zinc</keyword>
<feature type="region of interest" description="Disordered" evidence="7">
    <location>
        <begin position="115"/>
        <end position="135"/>
    </location>
</feature>
<dbReference type="InterPro" id="IPR009057">
    <property type="entry name" value="Homeodomain-like_sf"/>
</dbReference>
<name>A0A0R3T1S8_RODNA</name>
<dbReference type="CDD" id="cd00086">
    <property type="entry name" value="homeodomain"/>
    <property type="match status" value="1"/>
</dbReference>
<dbReference type="OrthoDB" id="6417226at2759"/>
<keyword evidence="2" id="KW-0479">Metal-binding</keyword>
<evidence type="ECO:0000256" key="5">
    <source>
        <dbReference type="PROSITE-ProRule" id="PRU00108"/>
    </source>
</evidence>
<evidence type="ECO:0000256" key="3">
    <source>
        <dbReference type="ARBA" id="ARBA00022737"/>
    </source>
</evidence>
<dbReference type="GO" id="GO:0000978">
    <property type="term" value="F:RNA polymerase II cis-regulatory region sequence-specific DNA binding"/>
    <property type="evidence" value="ECO:0007669"/>
    <property type="project" value="TreeGrafter"/>
</dbReference>
<evidence type="ECO:0000259" key="8">
    <source>
        <dbReference type="PROSITE" id="PS50071"/>
    </source>
</evidence>
<feature type="compositionally biased region" description="Polar residues" evidence="7">
    <location>
        <begin position="122"/>
        <end position="135"/>
    </location>
</feature>
<organism evidence="11">
    <name type="scientific">Rodentolepis nana</name>
    <name type="common">Dwarf tapeworm</name>
    <name type="synonym">Hymenolepis nana</name>
    <dbReference type="NCBI Taxonomy" id="102285"/>
    <lineage>
        <taxon>Eukaryota</taxon>
        <taxon>Metazoa</taxon>
        <taxon>Spiralia</taxon>
        <taxon>Lophotrochozoa</taxon>
        <taxon>Platyhelminthes</taxon>
        <taxon>Cestoda</taxon>
        <taxon>Eucestoda</taxon>
        <taxon>Cyclophyllidea</taxon>
        <taxon>Hymenolepididae</taxon>
        <taxon>Rodentolepis</taxon>
    </lineage>
</organism>
<feature type="domain" description="Homeobox" evidence="8">
    <location>
        <begin position="145"/>
        <end position="205"/>
    </location>
</feature>
<dbReference type="SUPFAM" id="SSF46689">
    <property type="entry name" value="Homeodomain-like"/>
    <property type="match status" value="1"/>
</dbReference>
<dbReference type="GO" id="GO:0046872">
    <property type="term" value="F:metal ion binding"/>
    <property type="evidence" value="ECO:0007669"/>
    <property type="project" value="UniProtKB-KW"/>
</dbReference>
<gene>
    <name evidence="9" type="ORF">HNAJ_LOCUS845</name>
</gene>
<proteinExistence type="predicted"/>
<dbReference type="AlphaFoldDB" id="A0A0R3T1S8"/>
<dbReference type="PANTHER" id="PTHR45891:SF3">
    <property type="entry name" value="ZINC FINGER PROTEIN 2"/>
    <property type="match status" value="1"/>
</dbReference>
<accession>A0A0R3T1S8</accession>
<evidence type="ECO:0000313" key="11">
    <source>
        <dbReference type="WBParaSite" id="HNAJ_0000084501-mRNA-1"/>
    </source>
</evidence>
<keyword evidence="5 6" id="KW-0371">Homeobox</keyword>
<dbReference type="EMBL" id="UZAE01000269">
    <property type="protein sequence ID" value="VDN96704.1"/>
    <property type="molecule type" value="Genomic_DNA"/>
</dbReference>
<keyword evidence="5 6" id="KW-0539">Nucleus</keyword>
<evidence type="ECO:0000256" key="7">
    <source>
        <dbReference type="SAM" id="MobiDB-lite"/>
    </source>
</evidence>
<dbReference type="Pfam" id="PF00046">
    <property type="entry name" value="Homeodomain"/>
    <property type="match status" value="1"/>
</dbReference>
<dbReference type="SMART" id="SM00389">
    <property type="entry name" value="HOX"/>
    <property type="match status" value="1"/>
</dbReference>
<dbReference type="Gene3D" id="1.10.10.60">
    <property type="entry name" value="Homeodomain-like"/>
    <property type="match status" value="1"/>
</dbReference>
<dbReference type="InterPro" id="IPR051968">
    <property type="entry name" value="ZnFinger_Homeobox_TR"/>
</dbReference>
<dbReference type="WBParaSite" id="HNAJ_0000084501-mRNA-1">
    <property type="protein sequence ID" value="HNAJ_0000084501-mRNA-1"/>
    <property type="gene ID" value="HNAJ_0000084501"/>
</dbReference>
<dbReference type="GO" id="GO:0000981">
    <property type="term" value="F:DNA-binding transcription factor activity, RNA polymerase II-specific"/>
    <property type="evidence" value="ECO:0007669"/>
    <property type="project" value="TreeGrafter"/>
</dbReference>
<keyword evidence="5 6" id="KW-0238">DNA-binding</keyword>
<dbReference type="GO" id="GO:0005634">
    <property type="term" value="C:nucleus"/>
    <property type="evidence" value="ECO:0007669"/>
    <property type="project" value="UniProtKB-SubCell"/>
</dbReference>
<evidence type="ECO:0000256" key="6">
    <source>
        <dbReference type="RuleBase" id="RU000682"/>
    </source>
</evidence>
<dbReference type="InterPro" id="IPR001356">
    <property type="entry name" value="HD"/>
</dbReference>
<comment type="subcellular location">
    <subcellularLocation>
        <location evidence="1 5 6">Nucleus</location>
    </subcellularLocation>
</comment>
<evidence type="ECO:0000313" key="9">
    <source>
        <dbReference type="EMBL" id="VDN96704.1"/>
    </source>
</evidence>
<evidence type="ECO:0000313" key="10">
    <source>
        <dbReference type="Proteomes" id="UP000278807"/>
    </source>
</evidence>
<dbReference type="PANTHER" id="PTHR45891">
    <property type="entry name" value="ZINC FINGER HOMEOBOX PROTEIN"/>
    <property type="match status" value="1"/>
</dbReference>
<evidence type="ECO:0000256" key="2">
    <source>
        <dbReference type="ARBA" id="ARBA00022723"/>
    </source>
</evidence>
<keyword evidence="10" id="KW-1185">Reference proteome</keyword>
<protein>
    <submittedName>
        <fullName evidence="11">Homeobox domain-containing protein</fullName>
    </submittedName>
</protein>
<evidence type="ECO:0000256" key="1">
    <source>
        <dbReference type="ARBA" id="ARBA00004123"/>
    </source>
</evidence>
<dbReference type="Proteomes" id="UP000278807">
    <property type="component" value="Unassembled WGS sequence"/>
</dbReference>
<reference evidence="11" key="1">
    <citation type="submission" date="2017-02" db="UniProtKB">
        <authorList>
            <consortium name="WormBaseParasite"/>
        </authorList>
    </citation>
    <scope>IDENTIFICATION</scope>
</reference>
<dbReference type="PROSITE" id="PS50071">
    <property type="entry name" value="HOMEOBOX_2"/>
    <property type="match status" value="1"/>
</dbReference>
<reference evidence="9 10" key="2">
    <citation type="submission" date="2018-11" db="EMBL/GenBank/DDBJ databases">
        <authorList>
            <consortium name="Pathogen Informatics"/>
        </authorList>
    </citation>
    <scope>NUCLEOTIDE SEQUENCE [LARGE SCALE GENOMIC DNA]</scope>
</reference>
<sequence>MYIKLSPYQSQSPNSNLFLPPMPTPPWQPREVIDHVSPLNELESLVSAASTTNIPPESTPNDKLQQIFNQILTQMPPLEMISPMSFSQVPLHLASEQNQLNEHESPLDLSTVSFRTSDHHSPNQLQTLSPQTGSATSAIEARSDNFCRRNRTSISSTQARFMQWFFQHHKTPTICECENIGQAIGLSRRVVQVWFQNQRAKEKKLARVSSMCGEICTSIVKSGTSPLVMEGNVCELCNVKITRLSDDDTAAITEHIFSKSHIDKLFSTICQGDAWSKGTADNPQSRSPELNSQ</sequence>
<evidence type="ECO:0000256" key="4">
    <source>
        <dbReference type="ARBA" id="ARBA00022833"/>
    </source>
</evidence>